<keyword evidence="10" id="KW-1185">Reference proteome</keyword>
<dbReference type="Gene3D" id="1.20.1250.20">
    <property type="entry name" value="MFS general substrate transporter like domains"/>
    <property type="match status" value="1"/>
</dbReference>
<dbReference type="SUPFAM" id="SSF103473">
    <property type="entry name" value="MFS general substrate transporter"/>
    <property type="match status" value="1"/>
</dbReference>
<dbReference type="WBParaSite" id="ACRNAN_scaffold2163.g26496.t1">
    <property type="protein sequence ID" value="ACRNAN_scaffold2163.g26496.t1"/>
    <property type="gene ID" value="ACRNAN_scaffold2163.g26496"/>
</dbReference>
<dbReference type="PANTHER" id="PTHR23294">
    <property type="entry name" value="ET TRANSLATION PRODUCT-RELATED"/>
    <property type="match status" value="1"/>
</dbReference>
<evidence type="ECO:0000313" key="10">
    <source>
        <dbReference type="Proteomes" id="UP000887540"/>
    </source>
</evidence>
<evidence type="ECO:0000313" key="11">
    <source>
        <dbReference type="WBParaSite" id="ACRNAN_scaffold2163.g26496.t1"/>
    </source>
</evidence>
<evidence type="ECO:0000256" key="2">
    <source>
        <dbReference type="ARBA" id="ARBA00009172"/>
    </source>
</evidence>
<name>A0A914DC70_9BILA</name>
<keyword evidence="5 9" id="KW-0472">Membrane</keyword>
<feature type="transmembrane region" description="Helical" evidence="9">
    <location>
        <begin position="80"/>
        <end position="99"/>
    </location>
</feature>
<dbReference type="InterPro" id="IPR036259">
    <property type="entry name" value="MFS_trans_sf"/>
</dbReference>
<feature type="transmembrane region" description="Helical" evidence="9">
    <location>
        <begin position="52"/>
        <end position="73"/>
    </location>
</feature>
<accession>A0A914DC70</accession>
<feature type="transmembrane region" description="Helical" evidence="9">
    <location>
        <begin position="231"/>
        <end position="248"/>
    </location>
</feature>
<keyword evidence="6" id="KW-0325">Glycoprotein</keyword>
<feature type="transmembrane region" description="Helical" evidence="9">
    <location>
        <begin position="268"/>
        <end position="295"/>
    </location>
</feature>
<organism evidence="10 11">
    <name type="scientific">Acrobeloides nanus</name>
    <dbReference type="NCBI Taxonomy" id="290746"/>
    <lineage>
        <taxon>Eukaryota</taxon>
        <taxon>Metazoa</taxon>
        <taxon>Ecdysozoa</taxon>
        <taxon>Nematoda</taxon>
        <taxon>Chromadorea</taxon>
        <taxon>Rhabditida</taxon>
        <taxon>Tylenchina</taxon>
        <taxon>Cephalobomorpha</taxon>
        <taxon>Cephaloboidea</taxon>
        <taxon>Cephalobidae</taxon>
        <taxon>Acrobeloides</taxon>
    </lineage>
</organism>
<keyword evidence="3 9" id="KW-0812">Transmembrane</keyword>
<feature type="transmembrane region" description="Helical" evidence="9">
    <location>
        <begin position="140"/>
        <end position="161"/>
    </location>
</feature>
<dbReference type="InterPro" id="IPR051617">
    <property type="entry name" value="UNC-93-like_regulator"/>
</dbReference>
<evidence type="ECO:0000256" key="8">
    <source>
        <dbReference type="ARBA" id="ARBA00041910"/>
    </source>
</evidence>
<dbReference type="Proteomes" id="UP000887540">
    <property type="component" value="Unplaced"/>
</dbReference>
<comment type="subcellular location">
    <subcellularLocation>
        <location evidence="1">Membrane</location>
        <topology evidence="1">Multi-pass membrane protein</topology>
    </subcellularLocation>
</comment>
<feature type="transmembrane region" description="Helical" evidence="9">
    <location>
        <begin position="12"/>
        <end position="32"/>
    </location>
</feature>
<sequence length="366" mass="40280">MVKFLDNFTVNVYIQSFGFFFINFAFYTQGLIEETVINSYAQHGNIDKHAGYTSQAVNYATLTIANCVAAALVGTLRIRWSLFVGTLTFVIFECGFLFLNEYVLYSTSALLGVGSAILWCAHGKYLALISTKATAARNSAIFFTIYQSGTIFGGIFLLLMFKYADKTDNFDIPLIHILYAVFAGVSFCGLMILSTLPMPKSEGFTIDGIETKMPQMAIMKSTLSLLSDKKILLISVTMLYTGMSLTFWSGIYPTCVAFTKKLNGDSNILLAVTVIMAGVGETLGGVICGVIGYFYKNIRRRVIVTAVTVCNLLVIAVIFINFPKESALDETHELGFITPSTTIAITCGFWLGFNDVIIKVEKHSLF</sequence>
<dbReference type="InterPro" id="IPR010291">
    <property type="entry name" value="Ion_channel_UNC-93"/>
</dbReference>
<protein>
    <recommendedName>
        <fullName evidence="7">UNC93-like protein MFSD11</fullName>
    </recommendedName>
    <alternativeName>
        <fullName evidence="8">Major facilitator superfamily domain-containing protein 11</fullName>
    </alternativeName>
</protein>
<reference evidence="11" key="1">
    <citation type="submission" date="2022-11" db="UniProtKB">
        <authorList>
            <consortium name="WormBaseParasite"/>
        </authorList>
    </citation>
    <scope>IDENTIFICATION</scope>
</reference>
<feature type="transmembrane region" description="Helical" evidence="9">
    <location>
        <begin position="173"/>
        <end position="193"/>
    </location>
</feature>
<dbReference type="GO" id="GO:0016020">
    <property type="term" value="C:membrane"/>
    <property type="evidence" value="ECO:0007669"/>
    <property type="project" value="UniProtKB-SubCell"/>
</dbReference>
<evidence type="ECO:0000256" key="3">
    <source>
        <dbReference type="ARBA" id="ARBA00022692"/>
    </source>
</evidence>
<evidence type="ECO:0000256" key="1">
    <source>
        <dbReference type="ARBA" id="ARBA00004141"/>
    </source>
</evidence>
<feature type="transmembrane region" description="Helical" evidence="9">
    <location>
        <begin position="334"/>
        <end position="353"/>
    </location>
</feature>
<evidence type="ECO:0000256" key="5">
    <source>
        <dbReference type="ARBA" id="ARBA00023136"/>
    </source>
</evidence>
<evidence type="ECO:0000256" key="9">
    <source>
        <dbReference type="SAM" id="Phobius"/>
    </source>
</evidence>
<dbReference type="Pfam" id="PF05978">
    <property type="entry name" value="UNC-93"/>
    <property type="match status" value="1"/>
</dbReference>
<evidence type="ECO:0000256" key="7">
    <source>
        <dbReference type="ARBA" id="ARBA00040302"/>
    </source>
</evidence>
<proteinExistence type="inferred from homology"/>
<keyword evidence="4 9" id="KW-1133">Transmembrane helix</keyword>
<dbReference type="AlphaFoldDB" id="A0A914DC70"/>
<feature type="transmembrane region" description="Helical" evidence="9">
    <location>
        <begin position="105"/>
        <end position="128"/>
    </location>
</feature>
<evidence type="ECO:0000256" key="6">
    <source>
        <dbReference type="ARBA" id="ARBA00023180"/>
    </source>
</evidence>
<evidence type="ECO:0000256" key="4">
    <source>
        <dbReference type="ARBA" id="ARBA00022989"/>
    </source>
</evidence>
<dbReference type="PANTHER" id="PTHR23294:SF0">
    <property type="entry name" value="UNC93-LIKE PROTEIN MFSD11"/>
    <property type="match status" value="1"/>
</dbReference>
<comment type="similarity">
    <text evidence="2">Belongs to the unc-93 family.</text>
</comment>
<feature type="transmembrane region" description="Helical" evidence="9">
    <location>
        <begin position="302"/>
        <end position="322"/>
    </location>
</feature>